<accession>S0EBR1</accession>
<dbReference type="EMBL" id="HF679030">
    <property type="protein sequence ID" value="CCT72339.1"/>
    <property type="molecule type" value="Genomic_DNA"/>
</dbReference>
<feature type="region of interest" description="Disordered" evidence="1">
    <location>
        <begin position="88"/>
        <end position="109"/>
    </location>
</feature>
<evidence type="ECO:0000256" key="1">
    <source>
        <dbReference type="SAM" id="MobiDB-lite"/>
    </source>
</evidence>
<proteinExistence type="predicted"/>
<keyword evidence="3" id="KW-1185">Reference proteome</keyword>
<dbReference type="GeneID" id="35405651"/>
<feature type="region of interest" description="Disordered" evidence="1">
    <location>
        <begin position="1"/>
        <end position="26"/>
    </location>
</feature>
<dbReference type="AlphaFoldDB" id="S0EBR1"/>
<feature type="compositionally biased region" description="Gly residues" evidence="1">
    <location>
        <begin position="15"/>
        <end position="26"/>
    </location>
</feature>
<dbReference type="Proteomes" id="UP000016800">
    <property type="component" value="Chromosome VIII"/>
</dbReference>
<dbReference type="RefSeq" id="XP_023434417.1">
    <property type="nucleotide sequence ID" value="XM_023581771.1"/>
</dbReference>
<evidence type="ECO:0000313" key="3">
    <source>
        <dbReference type="Proteomes" id="UP000016800"/>
    </source>
</evidence>
<reference evidence="3" key="1">
    <citation type="journal article" date="2013" name="PLoS Pathog.">
        <title>Deciphering the cryptic genome: genome-wide analyses of the rice pathogen Fusarium fujikuroi reveal complex regulation of secondary metabolism and novel metabolites.</title>
        <authorList>
            <person name="Wiemann P."/>
            <person name="Sieber C.M."/>
            <person name="von Bargen K.W."/>
            <person name="Studt L."/>
            <person name="Niehaus E.M."/>
            <person name="Espino J.J."/>
            <person name="Huss K."/>
            <person name="Michielse C.B."/>
            <person name="Albermann S."/>
            <person name="Wagner D."/>
            <person name="Bergner S.V."/>
            <person name="Connolly L.R."/>
            <person name="Fischer A."/>
            <person name="Reuter G."/>
            <person name="Kleigrewe K."/>
            <person name="Bald T."/>
            <person name="Wingfield B.D."/>
            <person name="Ophir R."/>
            <person name="Freeman S."/>
            <person name="Hippler M."/>
            <person name="Smith K.M."/>
            <person name="Brown D.W."/>
            <person name="Proctor R.H."/>
            <person name="Munsterkotter M."/>
            <person name="Freitag M."/>
            <person name="Humpf H.U."/>
            <person name="Guldener U."/>
            <person name="Tudzynski B."/>
        </authorList>
    </citation>
    <scope>NUCLEOTIDE SEQUENCE [LARGE SCALE GENOMIC DNA]</scope>
    <source>
        <strain evidence="3">CBS 195.34 / IMI 58289 / NRRL A-6831</strain>
    </source>
</reference>
<gene>
    <name evidence="2" type="ORF">FFUJ_12195</name>
</gene>
<sequence length="109" mass="11925">MEDPVMNPVPKRGHGGAYVGHGNGGGGRVRLGGLFASRIGEAERAWQLYQLTGILTTNQRLPKRQGQRSETQELRDNVLGAADRWNVPMWTPPQFEPNSDSAGAEVFNP</sequence>
<dbReference type="HOGENOM" id="CLU_2184193_0_0_1"/>
<organism evidence="2 3">
    <name type="scientific">Gibberella fujikuroi (strain CBS 195.34 / IMI 58289 / NRRL A-6831)</name>
    <name type="common">Bakanae and foot rot disease fungus</name>
    <name type="synonym">Fusarium fujikuroi</name>
    <dbReference type="NCBI Taxonomy" id="1279085"/>
    <lineage>
        <taxon>Eukaryota</taxon>
        <taxon>Fungi</taxon>
        <taxon>Dikarya</taxon>
        <taxon>Ascomycota</taxon>
        <taxon>Pezizomycotina</taxon>
        <taxon>Sordariomycetes</taxon>
        <taxon>Hypocreomycetidae</taxon>
        <taxon>Hypocreales</taxon>
        <taxon>Nectriaceae</taxon>
        <taxon>Fusarium</taxon>
        <taxon>Fusarium fujikuroi species complex</taxon>
    </lineage>
</organism>
<protein>
    <submittedName>
        <fullName evidence="2">Uncharacterized protein</fullName>
    </submittedName>
</protein>
<name>S0EBR1_GIBF5</name>
<evidence type="ECO:0000313" key="2">
    <source>
        <dbReference type="EMBL" id="CCT72339.1"/>
    </source>
</evidence>
<dbReference type="VEuPathDB" id="FungiDB:FFUJ_12195"/>